<feature type="domain" description="PPM-type phosphatase" evidence="2">
    <location>
        <begin position="6"/>
        <end position="221"/>
    </location>
</feature>
<gene>
    <name evidence="3" type="ORF">INF28_02005</name>
</gene>
<dbReference type="SUPFAM" id="SSF81606">
    <property type="entry name" value="PP2C-like"/>
    <property type="match status" value="1"/>
</dbReference>
<sequence>MKNRLFADVGTLSLNKRGEQLCGDMVEIIRKENAELIVVLADGLGSGVKANILSTLTSKIISTMIAAGLSVDECVSTIAATLPVCQKRGVAYSTFTIMRFIENREVEMIQFDNPMVILLRNGKHYDYPVTSRVVEGKTIHETRLTLELNDVFIAMSDGAIYAGVGEVLNYGWQRENIITFIEERYNWTLTAKTITSLISDECNRLYAGRPGDDTTITTVQIRKRKTCNLMIGPPADKKDDAAMLSKFFSEEGKHIVCGGTSSAIAARYLGKEVIPEMDYFDPHIPPTAKIEGVDLVTEGVITISRVLEYARNYLDNNSLFEEWGYHQDGASQIARLLFQEATDVNFYAGRAINSAHQNPDLPITFSIKMRLIEELTECLKKMGKTVTIEYY</sequence>
<dbReference type="Gene3D" id="3.60.40.10">
    <property type="entry name" value="PPM-type phosphatase domain"/>
    <property type="match status" value="1"/>
</dbReference>
<comment type="caution">
    <text evidence="3">The sequence shown here is derived from an EMBL/GenBank/DDBJ whole genome shotgun (WGS) entry which is preliminary data.</text>
</comment>
<evidence type="ECO:0000313" key="3">
    <source>
        <dbReference type="EMBL" id="MBE5039244.1"/>
    </source>
</evidence>
<dbReference type="GO" id="GO:0016791">
    <property type="term" value="F:phosphatase activity"/>
    <property type="evidence" value="ECO:0007669"/>
    <property type="project" value="TreeGrafter"/>
</dbReference>
<dbReference type="SMART" id="SM00331">
    <property type="entry name" value="PP2C_SIG"/>
    <property type="match status" value="1"/>
</dbReference>
<keyword evidence="4" id="KW-1185">Reference proteome</keyword>
<dbReference type="PANTHER" id="PTHR43156:SF2">
    <property type="entry name" value="STAGE II SPORULATION PROTEIN E"/>
    <property type="match status" value="1"/>
</dbReference>
<dbReference type="Proteomes" id="UP000806542">
    <property type="component" value="Unassembled WGS sequence"/>
</dbReference>
<accession>A0A9D5M473</accession>
<evidence type="ECO:0000313" key="4">
    <source>
        <dbReference type="Proteomes" id="UP000806542"/>
    </source>
</evidence>
<dbReference type="AlphaFoldDB" id="A0A9D5M473"/>
<dbReference type="InterPro" id="IPR036457">
    <property type="entry name" value="PPM-type-like_dom_sf"/>
</dbReference>
<evidence type="ECO:0000259" key="2">
    <source>
        <dbReference type="SMART" id="SM00331"/>
    </source>
</evidence>
<organism evidence="3 4">
    <name type="scientific">Ructibacterium gallinarum</name>
    <dbReference type="NCBI Taxonomy" id="2779355"/>
    <lineage>
        <taxon>Bacteria</taxon>
        <taxon>Bacillati</taxon>
        <taxon>Bacillota</taxon>
        <taxon>Clostridia</taxon>
        <taxon>Eubacteriales</taxon>
        <taxon>Oscillospiraceae</taxon>
        <taxon>Ructibacterium</taxon>
    </lineage>
</organism>
<dbReference type="RefSeq" id="WP_226391807.1">
    <property type="nucleotide sequence ID" value="NZ_JADCKB010000002.1"/>
</dbReference>
<dbReference type="EMBL" id="JADCKB010000002">
    <property type="protein sequence ID" value="MBE5039244.1"/>
    <property type="molecule type" value="Genomic_DNA"/>
</dbReference>
<dbReference type="InterPro" id="IPR052016">
    <property type="entry name" value="Bact_Sigma-Reg"/>
</dbReference>
<proteinExistence type="predicted"/>
<protein>
    <submittedName>
        <fullName evidence="3">SpoIIE family protein phosphatase</fullName>
    </submittedName>
</protein>
<keyword evidence="1" id="KW-0378">Hydrolase</keyword>
<name>A0A9D5M473_9FIRM</name>
<dbReference type="PANTHER" id="PTHR43156">
    <property type="entry name" value="STAGE II SPORULATION PROTEIN E-RELATED"/>
    <property type="match status" value="1"/>
</dbReference>
<dbReference type="InterPro" id="IPR001932">
    <property type="entry name" value="PPM-type_phosphatase-like_dom"/>
</dbReference>
<dbReference type="Pfam" id="PF07228">
    <property type="entry name" value="SpoIIE"/>
    <property type="match status" value="1"/>
</dbReference>
<reference evidence="3" key="1">
    <citation type="submission" date="2020-10" db="EMBL/GenBank/DDBJ databases">
        <title>ChiBAC.</title>
        <authorList>
            <person name="Zenner C."/>
            <person name="Hitch T.C.A."/>
            <person name="Clavel T."/>
        </authorList>
    </citation>
    <scope>NUCLEOTIDE SEQUENCE</scope>
    <source>
        <strain evidence="3">DSM 107454</strain>
    </source>
</reference>
<evidence type="ECO:0000256" key="1">
    <source>
        <dbReference type="ARBA" id="ARBA00022801"/>
    </source>
</evidence>